<dbReference type="Gene3D" id="3.30.710.10">
    <property type="entry name" value="Potassium Channel Kv1.1, Chain A"/>
    <property type="match status" value="1"/>
</dbReference>
<proteinExistence type="predicted"/>
<evidence type="ECO:0000256" key="1">
    <source>
        <dbReference type="ARBA" id="ARBA00022737"/>
    </source>
</evidence>
<comment type="caution">
    <text evidence="5">The sequence shown here is derived from an EMBL/GenBank/DDBJ whole genome shotgun (WGS) entry which is preliminary data.</text>
</comment>
<dbReference type="SMART" id="SM00225">
    <property type="entry name" value="BTB"/>
    <property type="match status" value="1"/>
</dbReference>
<feature type="region of interest" description="Disordered" evidence="3">
    <location>
        <begin position="199"/>
        <end position="232"/>
    </location>
</feature>
<reference evidence="5 6" key="1">
    <citation type="submission" date="2016-02" db="EMBL/GenBank/DDBJ databases">
        <title>Biosynthesis of antibiotic leucinostatins and their inhibition on Phytophthora in bio-control Purpureocillium lilacinum.</title>
        <authorList>
            <person name="Wang G."/>
            <person name="Liu Z."/>
            <person name="Lin R."/>
            <person name="Li E."/>
            <person name="Mao Z."/>
            <person name="Ling J."/>
            <person name="Yin W."/>
            <person name="Xie B."/>
        </authorList>
    </citation>
    <scope>NUCLEOTIDE SEQUENCE [LARGE SCALE GENOMIC DNA]</scope>
    <source>
        <strain evidence="5">PLFJ-1</strain>
    </source>
</reference>
<dbReference type="SMART" id="SM00248">
    <property type="entry name" value="ANK"/>
    <property type="match status" value="2"/>
</dbReference>
<organism evidence="5 6">
    <name type="scientific">Purpureocillium lilacinum</name>
    <name type="common">Paecilomyces lilacinus</name>
    <dbReference type="NCBI Taxonomy" id="33203"/>
    <lineage>
        <taxon>Eukaryota</taxon>
        <taxon>Fungi</taxon>
        <taxon>Dikarya</taxon>
        <taxon>Ascomycota</taxon>
        <taxon>Pezizomycotina</taxon>
        <taxon>Sordariomycetes</taxon>
        <taxon>Hypocreomycetidae</taxon>
        <taxon>Hypocreales</taxon>
        <taxon>Ophiocordycipitaceae</taxon>
        <taxon>Purpureocillium</taxon>
    </lineage>
</organism>
<dbReference type="InterPro" id="IPR000408">
    <property type="entry name" value="Reg_chr_condens"/>
</dbReference>
<dbReference type="Gene3D" id="1.25.40.20">
    <property type="entry name" value="Ankyrin repeat-containing domain"/>
    <property type="match status" value="1"/>
</dbReference>
<dbReference type="Pfam" id="PF13637">
    <property type="entry name" value="Ank_4"/>
    <property type="match status" value="1"/>
</dbReference>
<evidence type="ECO:0000313" key="6">
    <source>
        <dbReference type="Proteomes" id="UP000078340"/>
    </source>
</evidence>
<evidence type="ECO:0000313" key="5">
    <source>
        <dbReference type="EMBL" id="OAQ93535.1"/>
    </source>
</evidence>
<feature type="domain" description="BTB" evidence="4">
    <location>
        <begin position="900"/>
        <end position="973"/>
    </location>
</feature>
<feature type="region of interest" description="Disordered" evidence="3">
    <location>
        <begin position="1494"/>
        <end position="1560"/>
    </location>
</feature>
<dbReference type="OMA" id="FEFVLRY"/>
<dbReference type="InterPro" id="IPR002110">
    <property type="entry name" value="Ankyrin_rpt"/>
</dbReference>
<dbReference type="PROSITE" id="PS50012">
    <property type="entry name" value="RCC1_3"/>
    <property type="match status" value="2"/>
</dbReference>
<dbReference type="InterPro" id="IPR009091">
    <property type="entry name" value="RCC1/BLIP-II"/>
</dbReference>
<dbReference type="InterPro" id="IPR011333">
    <property type="entry name" value="SKP1/BTB/POZ_sf"/>
</dbReference>
<gene>
    <name evidence="5" type="ORF">VFPFJ_02697</name>
</gene>
<dbReference type="InterPro" id="IPR000210">
    <property type="entry name" value="BTB/POZ_dom"/>
</dbReference>
<name>A0A179HST7_PURLI</name>
<dbReference type="SUPFAM" id="SSF50985">
    <property type="entry name" value="RCC1/BLIP-II"/>
    <property type="match status" value="1"/>
</dbReference>
<feature type="compositionally biased region" description="Polar residues" evidence="3">
    <location>
        <begin position="1236"/>
        <end position="1245"/>
    </location>
</feature>
<dbReference type="PROSITE" id="PS50097">
    <property type="entry name" value="BTB"/>
    <property type="match status" value="1"/>
</dbReference>
<feature type="repeat" description="RCC1" evidence="2">
    <location>
        <begin position="324"/>
        <end position="376"/>
    </location>
</feature>
<dbReference type="Proteomes" id="UP000078340">
    <property type="component" value="Unassembled WGS sequence"/>
</dbReference>
<feature type="compositionally biased region" description="Low complexity" evidence="3">
    <location>
        <begin position="1418"/>
        <end position="1431"/>
    </location>
</feature>
<feature type="region of interest" description="Disordered" evidence="3">
    <location>
        <begin position="1143"/>
        <end position="1252"/>
    </location>
</feature>
<feature type="compositionally biased region" description="Basic residues" evidence="3">
    <location>
        <begin position="1520"/>
        <end position="1530"/>
    </location>
</feature>
<feature type="repeat" description="RCC1" evidence="2">
    <location>
        <begin position="377"/>
        <end position="437"/>
    </location>
</feature>
<dbReference type="PANTHER" id="PTHR22872">
    <property type="entry name" value="BTK-BINDING PROTEIN-RELATED"/>
    <property type="match status" value="1"/>
</dbReference>
<feature type="region of interest" description="Disordered" evidence="3">
    <location>
        <begin position="1305"/>
        <end position="1460"/>
    </location>
</feature>
<dbReference type="SUPFAM" id="SSF54695">
    <property type="entry name" value="POZ domain"/>
    <property type="match status" value="1"/>
</dbReference>
<dbReference type="EMBL" id="LSBI01000002">
    <property type="protein sequence ID" value="OAQ93535.1"/>
    <property type="molecule type" value="Genomic_DNA"/>
</dbReference>
<dbReference type="InterPro" id="IPR036770">
    <property type="entry name" value="Ankyrin_rpt-contain_sf"/>
</dbReference>
<dbReference type="InterPro" id="IPR051625">
    <property type="entry name" value="Signaling_Regulatory_Domain"/>
</dbReference>
<accession>A0A179HST7</accession>
<feature type="region of interest" description="Disordered" evidence="3">
    <location>
        <begin position="25"/>
        <end position="82"/>
    </location>
</feature>
<protein>
    <submittedName>
        <fullName evidence="5">BTB domain-containingand ankyrin repeat protein</fullName>
    </submittedName>
</protein>
<dbReference type="Gene3D" id="2.130.10.30">
    <property type="entry name" value="Regulator of chromosome condensation 1/beta-lactamase-inhibitor protein II"/>
    <property type="match status" value="1"/>
</dbReference>
<evidence type="ECO:0000256" key="2">
    <source>
        <dbReference type="PROSITE-ProRule" id="PRU00235"/>
    </source>
</evidence>
<keyword evidence="1" id="KW-0677">Repeat</keyword>
<dbReference type="SUPFAM" id="SSF48403">
    <property type="entry name" value="Ankyrin repeat"/>
    <property type="match status" value="1"/>
</dbReference>
<dbReference type="KEGG" id="plj:28884829"/>
<sequence>MSHLLWTSYWQSNVEQFRRLLAPASTSNTGARSPAVGHGGSHFSASPGGFGTPPRGAKARRSTASTPAHGRPKDGGVALGRNEVNSRDHAGLTLLLRAASSTDPNAYEFVESLLEHPAIDIYVQDPESGWNALHRSLYAGNVSIARALLAKERGDLTNHALSVGKVGHLIKTKDNEGLSPFDLYNSTIATRSLKVGKELHGSDDGTASLDSDEDGFQSNDGDPHGAAAPTEGGEFFVFGSNKNLSLGVGDGDDRQFPERILLHRPDQLLHRFHQAYLEEHDLDSSQSLPELEGIPTLIRNRPLIIQDVAMSKLHTAVVTTDPVSNLYVCGVGRSGRLGLGDENTQFKFVPVQGPFSDRKVRHVALGQNHSMAVAGNGELWTWGSNADSQLGYSLPAPARSDEEPVSLTPRQVFGPLKKEIILGVAASAVHSVAFTNSALYCWGRNLGQLALMDADSRTLEVQPIPRKVGASLLSAPIEMVSAIDKATTCLLSNHTVWVFTNYGYNLVKFPALDVLTNHSLTLSSFSNRYDSGRKDIRLIASGCETIAAVTARGDLYTMQLNHKVDANPPAGSTTNPVKIRGAVTQPQCIWDSRKDGVASVSVGEHDSVIISTQSGAVWKRVKRIKGKTAAFSRSDAKKKDFKFERVPYITGCVKVRSSTFGAFAAVRKDINVMSQEIRVDEQDLWRDVASLLSLRDFSATETGMGTSGHRKAWQAAIAREKPGSVSHEILRSQNLEKDLGQWLHASQFRYGSFDTEIRTTACPDIRIPIHGWIMAGRSPVLRESLSQQRRNGTTGHSDAFVIERLDGKQVLTLPGVDIFTILNIAVFAYEDSIVPVWKYTRESPSEAYRFRQVRTELMKVATSLRMPRLETAARLQAAIEPSLDADMKAAVADPDFFDDGDIIVQLDGADVVAHGQLLCQRCPFFEGMFNGRSQGQWLADRRNGSAVVDKLQIDLKHIRPETFEYVMEYLYADVGEEMFDNVAVPSIDDFSELVLDVMGVANELMLDRLSQICQSLIGKFVTTRNIANLLNEISACSVSEFKDVGLEYICLQLECMLENHLLDGLDDDLVVELDEVVRGNQLARLPFAKSGRADALLHDKYPDLAIDIDEERRRRVKEMAFKLSQREDDRKLSSSWKARVGSLDESMIGTPTPDRARPRSRASRNEPFSPSLRPKESQGDMIFDMEDDDTAKPTSPASLASVRAEENQGPDVGSMPQLPDGWPGARGLPAGDSGKPTPSSLSPAQAANAAEMKVSDVPPLQLDAPFRKVGGPWAAPALPASKLDLKDVLSQDSSKSALTAGLAAQAGKSAAPARTQAKMSQKERKKQLQLQAEAEAAAQDEKKTKQAPWEKATSDTRPPPWKAAAPIPKASLKEAMSMDATRTAPTKTKPLVASEAEPSRRRTASPDTRFPGQGRTNSSPAATPAPSSQPQKKPLVPHSKSYITPAPRAELAPGASMADIIGQQRREQELVKEAVAKRSLQEIQQEQAFQEWWDQESRRAQEEEQRRQTKGSEKGAAANRRGRKGARGGKGKAPDSPAGGEQAAGRGSSGKSLKGKGNKV</sequence>
<feature type="compositionally biased region" description="Low complexity" evidence="3">
    <location>
        <begin position="1328"/>
        <end position="1337"/>
    </location>
</feature>
<dbReference type="Pfam" id="PF00651">
    <property type="entry name" value="BTB"/>
    <property type="match status" value="1"/>
</dbReference>
<dbReference type="STRING" id="33203.A0A179HST7"/>
<dbReference type="Pfam" id="PF00415">
    <property type="entry name" value="RCC1"/>
    <property type="match status" value="2"/>
</dbReference>
<dbReference type="GeneID" id="28884829"/>
<evidence type="ECO:0000259" key="4">
    <source>
        <dbReference type="PROSITE" id="PS50097"/>
    </source>
</evidence>
<dbReference type="PANTHER" id="PTHR22872:SF2">
    <property type="entry name" value="INHIBITOR OF BRUTON TYROSINE KINASE"/>
    <property type="match status" value="1"/>
</dbReference>
<evidence type="ECO:0000256" key="3">
    <source>
        <dbReference type="SAM" id="MobiDB-lite"/>
    </source>
</evidence>
<feature type="compositionally biased region" description="Basic and acidic residues" evidence="3">
    <location>
        <begin position="1495"/>
        <end position="1513"/>
    </location>
</feature>